<dbReference type="Pfam" id="PF00465">
    <property type="entry name" value="Fe-ADH"/>
    <property type="match status" value="1"/>
</dbReference>
<dbReference type="GO" id="GO:1990362">
    <property type="term" value="F:butanol dehydrogenase (NAD+) activity"/>
    <property type="evidence" value="ECO:0007669"/>
    <property type="project" value="InterPro"/>
</dbReference>
<proteinExistence type="inferred from homology"/>
<dbReference type="InterPro" id="IPR001670">
    <property type="entry name" value="ADH_Fe/GldA"/>
</dbReference>
<name>A0A6N6VRJ4_9BACT</name>
<keyword evidence="6" id="KW-1185">Reference proteome</keyword>
<dbReference type="GO" id="GO:1990002">
    <property type="term" value="F:methylglyoxal reductase (NADPH) (acetol producing) activity"/>
    <property type="evidence" value="ECO:0007669"/>
    <property type="project" value="TreeGrafter"/>
</dbReference>
<dbReference type="Gene3D" id="3.40.50.1970">
    <property type="match status" value="1"/>
</dbReference>
<dbReference type="GO" id="GO:0008106">
    <property type="term" value="F:alcohol dehydrogenase (NADP+) activity"/>
    <property type="evidence" value="ECO:0007669"/>
    <property type="project" value="TreeGrafter"/>
</dbReference>
<dbReference type="InterPro" id="IPR044731">
    <property type="entry name" value="BDH-like"/>
</dbReference>
<dbReference type="SUPFAM" id="SSF56796">
    <property type="entry name" value="Dehydroquinate synthase-like"/>
    <property type="match status" value="1"/>
</dbReference>
<dbReference type="FunFam" id="3.40.50.1970:FF:000003">
    <property type="entry name" value="Alcohol dehydrogenase, iron-containing"/>
    <property type="match status" value="1"/>
</dbReference>
<dbReference type="Proteomes" id="UP000437748">
    <property type="component" value="Unassembled WGS sequence"/>
</dbReference>
<keyword evidence="2" id="KW-0560">Oxidoreductase</keyword>
<reference evidence="5 6" key="1">
    <citation type="submission" date="2019-10" db="EMBL/GenBank/DDBJ databases">
        <title>New species of Slilvanegrellaceae.</title>
        <authorList>
            <person name="Pitt A."/>
            <person name="Hahn M.W."/>
        </authorList>
    </citation>
    <scope>NUCLEOTIDE SEQUENCE [LARGE SCALE GENOMIC DNA]</scope>
    <source>
        <strain evidence="5 6">SP-Ram-0.45-NSY-1</strain>
    </source>
</reference>
<evidence type="ECO:0000313" key="6">
    <source>
        <dbReference type="Proteomes" id="UP000437748"/>
    </source>
</evidence>
<dbReference type="RefSeq" id="WP_153419989.1">
    <property type="nucleotide sequence ID" value="NZ_WFLM01000003.1"/>
</dbReference>
<dbReference type="Gene3D" id="1.20.1090.10">
    <property type="entry name" value="Dehydroquinate synthase-like - alpha domain"/>
    <property type="match status" value="1"/>
</dbReference>
<dbReference type="GO" id="GO:0046872">
    <property type="term" value="F:metal ion binding"/>
    <property type="evidence" value="ECO:0007669"/>
    <property type="project" value="InterPro"/>
</dbReference>
<feature type="domain" description="Alcohol dehydrogenase iron-type/glycerol dehydrogenase GldA" evidence="3">
    <location>
        <begin position="9"/>
        <end position="174"/>
    </location>
</feature>
<evidence type="ECO:0000259" key="3">
    <source>
        <dbReference type="Pfam" id="PF00465"/>
    </source>
</evidence>
<gene>
    <name evidence="5" type="ORF">GCL60_07615</name>
</gene>
<dbReference type="PROSITE" id="PS00060">
    <property type="entry name" value="ADH_IRON_2"/>
    <property type="match status" value="1"/>
</dbReference>
<protein>
    <submittedName>
        <fullName evidence="5">Iron-containing alcohol dehydrogenase</fullName>
    </submittedName>
</protein>
<dbReference type="OrthoDB" id="9815791at2"/>
<dbReference type="Pfam" id="PF25137">
    <property type="entry name" value="ADH_Fe_C"/>
    <property type="match status" value="1"/>
</dbReference>
<dbReference type="AlphaFoldDB" id="A0A6N6VRJ4"/>
<dbReference type="EMBL" id="WFLM01000003">
    <property type="protein sequence ID" value="KAB8038722.1"/>
    <property type="molecule type" value="Genomic_DNA"/>
</dbReference>
<dbReference type="PANTHER" id="PTHR43633">
    <property type="entry name" value="ALCOHOL DEHYDROGENASE YQHD"/>
    <property type="match status" value="1"/>
</dbReference>
<organism evidence="5 6">
    <name type="scientific">Silvanigrella paludirubra</name>
    <dbReference type="NCBI Taxonomy" id="2499159"/>
    <lineage>
        <taxon>Bacteria</taxon>
        <taxon>Pseudomonadati</taxon>
        <taxon>Bdellovibrionota</taxon>
        <taxon>Oligoflexia</taxon>
        <taxon>Silvanigrellales</taxon>
        <taxon>Silvanigrellaceae</taxon>
        <taxon>Silvanigrella</taxon>
    </lineage>
</organism>
<evidence type="ECO:0000313" key="5">
    <source>
        <dbReference type="EMBL" id="KAB8038722.1"/>
    </source>
</evidence>
<comment type="caution">
    <text evidence="5">The sequence shown here is derived from an EMBL/GenBank/DDBJ whole genome shotgun (WGS) entry which is preliminary data.</text>
</comment>
<dbReference type="CDD" id="cd08187">
    <property type="entry name" value="BDH"/>
    <property type="match status" value="1"/>
</dbReference>
<dbReference type="GO" id="GO:0005829">
    <property type="term" value="C:cytosol"/>
    <property type="evidence" value="ECO:0007669"/>
    <property type="project" value="TreeGrafter"/>
</dbReference>
<feature type="domain" description="Fe-containing alcohol dehydrogenase-like C-terminal" evidence="4">
    <location>
        <begin position="186"/>
        <end position="384"/>
    </location>
</feature>
<dbReference type="PANTHER" id="PTHR43633:SF1">
    <property type="entry name" value="ALCOHOL DEHYDROGENASE YQHD"/>
    <property type="match status" value="1"/>
</dbReference>
<evidence type="ECO:0000256" key="2">
    <source>
        <dbReference type="ARBA" id="ARBA00023002"/>
    </source>
</evidence>
<comment type="similarity">
    <text evidence="1">Belongs to the iron-containing alcohol dehydrogenase family.</text>
</comment>
<sequence length="389" mass="43434">MNNFELYNPVKIIFGKDSIGSLPSLLQNHEKILFAFGGGSIKENGIYDQIKTALIHKDVYEFSGIEANPEYDTLMKAVELCRKCKIDFILAVGGGSVIDGCKFIANAVKFKKSDPWNILMGEQSDNALPLGCVLTLPATGSEMNPFSVISRRSMQQKKDFSSVHSYPVFSILDPSVTFSLPERQVINGIIDPFVHVTEQYLTYKVNSPLQDRQSEAILNTLIEEGPKALNNPKDYDVRANLMWCASNALNGVIGKGVPQDWATHQIGHMLTALYNLDHAQTLAIILPALLKHEFEFKKEKLVSYGKRVFNLDYSSDNKIASSAIDKTEKFFRSLGAKTRLSEYKISKKDLPDIAKKVMEVSKGNKLGENKRIGEDEILGILEIAWTAYD</sequence>
<dbReference type="InterPro" id="IPR018211">
    <property type="entry name" value="ADH_Fe_CS"/>
</dbReference>
<evidence type="ECO:0000259" key="4">
    <source>
        <dbReference type="Pfam" id="PF25137"/>
    </source>
</evidence>
<accession>A0A6N6VRJ4</accession>
<dbReference type="InterPro" id="IPR056798">
    <property type="entry name" value="ADH_Fe_C"/>
</dbReference>
<evidence type="ECO:0000256" key="1">
    <source>
        <dbReference type="ARBA" id="ARBA00007358"/>
    </source>
</evidence>